<dbReference type="InterPro" id="IPR001645">
    <property type="entry name" value="Folylpolyglutamate_synth"/>
</dbReference>
<sequence length="392" mass="45184">MNLQEKIQEMESKKSRNMDLDSFRKILDQKIPDHRKLPKIQVAGTNGKGSTSTWLSLLLEKSGLKVGLFTSPHLIVHNERIQIQKKMISDSDLERLYDRYRSLFLEKGFTMFEMDLFLALAYFLENRVDIAIIEVGLGGRLDASTALDYKATVLTNIGLEHMEILGDTLEQIAYEKSGIFKTGVLAVCGVEQPECQKVIDQRAREKRALLYYSYMPEVVQKGKKYFVYYLDGVLVFDKPYYQLKNFILACDTLYHLNFRLHYPLLQETIDDFHFSGRCMPLRKRPLVLVDGAHNVHGIQALVSSLKTWRGQIYFSVLKEKDAPHMIELLKTLKAPITLVDFESDRLYPLKNLGLPILSMDALKKRLQETHEPSLVCGSLYFVAEVMKQFNRS</sequence>
<keyword evidence="3" id="KW-0479">Metal-binding</keyword>
<evidence type="ECO:0000256" key="1">
    <source>
        <dbReference type="ARBA" id="ARBA00008276"/>
    </source>
</evidence>
<dbReference type="Gene3D" id="3.90.190.20">
    <property type="entry name" value="Mur ligase, C-terminal domain"/>
    <property type="match status" value="1"/>
</dbReference>
<evidence type="ECO:0000256" key="5">
    <source>
        <dbReference type="ARBA" id="ARBA00022840"/>
    </source>
</evidence>
<evidence type="ECO:0000259" key="7">
    <source>
        <dbReference type="Pfam" id="PF08245"/>
    </source>
</evidence>
<keyword evidence="6" id="KW-0460">Magnesium</keyword>
<gene>
    <name evidence="8" type="ORF">H5982_03655</name>
</gene>
<dbReference type="Gene3D" id="3.40.1190.10">
    <property type="entry name" value="Mur-like, catalytic domain"/>
    <property type="match status" value="1"/>
</dbReference>
<evidence type="ECO:0000256" key="3">
    <source>
        <dbReference type="ARBA" id="ARBA00022723"/>
    </source>
</evidence>
<dbReference type="EMBL" id="JACJLU010000003">
    <property type="protein sequence ID" value="MBM6831206.1"/>
    <property type="molecule type" value="Genomic_DNA"/>
</dbReference>
<dbReference type="PANTHER" id="PTHR11136:SF0">
    <property type="entry name" value="DIHYDROFOLATE SYNTHETASE-RELATED"/>
    <property type="match status" value="1"/>
</dbReference>
<dbReference type="SUPFAM" id="SSF53244">
    <property type="entry name" value="MurD-like peptide ligases, peptide-binding domain"/>
    <property type="match status" value="1"/>
</dbReference>
<reference evidence="8 9" key="1">
    <citation type="journal article" date="2021" name="Sci. Rep.">
        <title>The distribution of antibiotic resistance genes in chicken gut microbiota commensals.</title>
        <authorList>
            <person name="Juricova H."/>
            <person name="Matiasovicova J."/>
            <person name="Kubasova T."/>
            <person name="Cejkova D."/>
            <person name="Rychlik I."/>
        </authorList>
    </citation>
    <scope>NUCLEOTIDE SEQUENCE [LARGE SCALE GENOMIC DNA]</scope>
    <source>
        <strain evidence="8 9">An423</strain>
    </source>
</reference>
<dbReference type="InterPro" id="IPR013221">
    <property type="entry name" value="Mur_ligase_cen"/>
</dbReference>
<organism evidence="8 9">
    <name type="scientific">Faecalicoccus acidiformans</name>
    <dbReference type="NCBI Taxonomy" id="915173"/>
    <lineage>
        <taxon>Bacteria</taxon>
        <taxon>Bacillati</taxon>
        <taxon>Bacillota</taxon>
        <taxon>Erysipelotrichia</taxon>
        <taxon>Erysipelotrichales</taxon>
        <taxon>Erysipelotrichaceae</taxon>
        <taxon>Faecalicoccus</taxon>
    </lineage>
</organism>
<dbReference type="NCBIfam" id="TIGR01499">
    <property type="entry name" value="folC"/>
    <property type="match status" value="1"/>
</dbReference>
<evidence type="ECO:0000313" key="8">
    <source>
        <dbReference type="EMBL" id="MBM6831206.1"/>
    </source>
</evidence>
<keyword evidence="9" id="KW-1185">Reference proteome</keyword>
<dbReference type="PROSITE" id="PS01011">
    <property type="entry name" value="FOLYLPOLYGLU_SYNT_1"/>
    <property type="match status" value="1"/>
</dbReference>
<evidence type="ECO:0000256" key="2">
    <source>
        <dbReference type="ARBA" id="ARBA00022598"/>
    </source>
</evidence>
<dbReference type="Pfam" id="PF08245">
    <property type="entry name" value="Mur_ligase_M"/>
    <property type="match status" value="1"/>
</dbReference>
<dbReference type="SUPFAM" id="SSF53623">
    <property type="entry name" value="MurD-like peptide ligases, catalytic domain"/>
    <property type="match status" value="1"/>
</dbReference>
<keyword evidence="2" id="KW-0436">Ligase</keyword>
<protein>
    <submittedName>
        <fullName evidence="8">Folylpolyglutamate synthase/dihydrofolate synthase</fullName>
    </submittedName>
</protein>
<feature type="domain" description="Mur ligase central" evidence="7">
    <location>
        <begin position="42"/>
        <end position="213"/>
    </location>
</feature>
<evidence type="ECO:0000313" key="9">
    <source>
        <dbReference type="Proteomes" id="UP000775500"/>
    </source>
</evidence>
<dbReference type="PANTHER" id="PTHR11136">
    <property type="entry name" value="FOLYLPOLYGLUTAMATE SYNTHASE-RELATED"/>
    <property type="match status" value="1"/>
</dbReference>
<keyword evidence="5" id="KW-0067">ATP-binding</keyword>
<dbReference type="PIRSF" id="PIRSF001563">
    <property type="entry name" value="Folylpolyglu_synth"/>
    <property type="match status" value="1"/>
</dbReference>
<comment type="similarity">
    <text evidence="1">Belongs to the folylpolyglutamate synthase family.</text>
</comment>
<dbReference type="InterPro" id="IPR036615">
    <property type="entry name" value="Mur_ligase_C_dom_sf"/>
</dbReference>
<dbReference type="InterPro" id="IPR036565">
    <property type="entry name" value="Mur-like_cat_sf"/>
</dbReference>
<evidence type="ECO:0000256" key="4">
    <source>
        <dbReference type="ARBA" id="ARBA00022741"/>
    </source>
</evidence>
<dbReference type="Proteomes" id="UP000775500">
    <property type="component" value="Unassembled WGS sequence"/>
</dbReference>
<dbReference type="InterPro" id="IPR018109">
    <property type="entry name" value="Folylpolyglutamate_synth_CS"/>
</dbReference>
<comment type="caution">
    <text evidence="8">The sequence shown here is derived from an EMBL/GenBank/DDBJ whole genome shotgun (WGS) entry which is preliminary data.</text>
</comment>
<dbReference type="RefSeq" id="WP_204685271.1">
    <property type="nucleotide sequence ID" value="NZ_JACJLU010000003.1"/>
</dbReference>
<keyword evidence="4" id="KW-0547">Nucleotide-binding</keyword>
<accession>A0ABS2FMI5</accession>
<proteinExistence type="inferred from homology"/>
<evidence type="ECO:0000256" key="6">
    <source>
        <dbReference type="ARBA" id="ARBA00022842"/>
    </source>
</evidence>
<name>A0ABS2FMI5_9FIRM</name>